<keyword evidence="3" id="KW-1185">Reference proteome</keyword>
<reference evidence="2" key="2">
    <citation type="submission" date="2021-02" db="EMBL/GenBank/DDBJ databases">
        <authorList>
            <person name="Kimball J.A."/>
            <person name="Haas M.W."/>
            <person name="Macchietto M."/>
            <person name="Kono T."/>
            <person name="Duquette J."/>
            <person name="Shao M."/>
        </authorList>
    </citation>
    <scope>NUCLEOTIDE SEQUENCE</scope>
    <source>
        <tissue evidence="2">Fresh leaf tissue</tissue>
    </source>
</reference>
<dbReference type="EMBL" id="JAAALK010000287">
    <property type="protein sequence ID" value="KAG8057652.1"/>
    <property type="molecule type" value="Genomic_DNA"/>
</dbReference>
<accession>A0A8J5S3Q5</accession>
<name>A0A8J5S3Q5_ZIZPA</name>
<proteinExistence type="predicted"/>
<evidence type="ECO:0000313" key="2">
    <source>
        <dbReference type="EMBL" id="KAG8057652.1"/>
    </source>
</evidence>
<evidence type="ECO:0000313" key="3">
    <source>
        <dbReference type="Proteomes" id="UP000729402"/>
    </source>
</evidence>
<dbReference type="Proteomes" id="UP000729402">
    <property type="component" value="Unassembled WGS sequence"/>
</dbReference>
<evidence type="ECO:0000256" key="1">
    <source>
        <dbReference type="SAM" id="MobiDB-lite"/>
    </source>
</evidence>
<protein>
    <submittedName>
        <fullName evidence="2">Uncharacterized protein</fullName>
    </submittedName>
</protein>
<sequence>MTHPPASRSRARASPYVPEVVILRGEPHCSPPAALHRAPRRAARRRSTQHEPPPRLHLHVFFPFPPGSGAAAVATVSSGAPSPPSRDQDRTIGNGQRRSRVKAVFDRAAMEVMEYPPPPPPPPTSLVVVVSARTLPHSSSASAPLRLPHI</sequence>
<comment type="caution">
    <text evidence="2">The sequence shown here is derived from an EMBL/GenBank/DDBJ whole genome shotgun (WGS) entry which is preliminary data.</text>
</comment>
<feature type="region of interest" description="Disordered" evidence="1">
    <location>
        <begin position="25"/>
        <end position="57"/>
    </location>
</feature>
<feature type="region of interest" description="Disordered" evidence="1">
    <location>
        <begin position="72"/>
        <end position="99"/>
    </location>
</feature>
<dbReference type="AlphaFoldDB" id="A0A8J5S3Q5"/>
<gene>
    <name evidence="2" type="ORF">GUJ93_ZPchr0002g24352</name>
</gene>
<organism evidence="2 3">
    <name type="scientific">Zizania palustris</name>
    <name type="common">Northern wild rice</name>
    <dbReference type="NCBI Taxonomy" id="103762"/>
    <lineage>
        <taxon>Eukaryota</taxon>
        <taxon>Viridiplantae</taxon>
        <taxon>Streptophyta</taxon>
        <taxon>Embryophyta</taxon>
        <taxon>Tracheophyta</taxon>
        <taxon>Spermatophyta</taxon>
        <taxon>Magnoliopsida</taxon>
        <taxon>Liliopsida</taxon>
        <taxon>Poales</taxon>
        <taxon>Poaceae</taxon>
        <taxon>BOP clade</taxon>
        <taxon>Oryzoideae</taxon>
        <taxon>Oryzeae</taxon>
        <taxon>Zizaniinae</taxon>
        <taxon>Zizania</taxon>
    </lineage>
</organism>
<feature type="compositionally biased region" description="Basic residues" evidence="1">
    <location>
        <begin position="37"/>
        <end position="47"/>
    </location>
</feature>
<reference evidence="2" key="1">
    <citation type="journal article" date="2021" name="bioRxiv">
        <title>Whole Genome Assembly and Annotation of Northern Wild Rice, Zizania palustris L., Supports a Whole Genome Duplication in the Zizania Genus.</title>
        <authorList>
            <person name="Haas M."/>
            <person name="Kono T."/>
            <person name="Macchietto M."/>
            <person name="Millas R."/>
            <person name="McGilp L."/>
            <person name="Shao M."/>
            <person name="Duquette J."/>
            <person name="Hirsch C.N."/>
            <person name="Kimball J."/>
        </authorList>
    </citation>
    <scope>NUCLEOTIDE SEQUENCE</scope>
    <source>
        <tissue evidence="2">Fresh leaf tissue</tissue>
    </source>
</reference>